<dbReference type="PANTHER" id="PTHR22726:SF1">
    <property type="entry name" value="METALLOENDOPEPTIDASE OMA1, MITOCHONDRIAL"/>
    <property type="match status" value="1"/>
</dbReference>
<comment type="similarity">
    <text evidence="6">Belongs to the peptidase M48 family.</text>
</comment>
<keyword evidence="5 6" id="KW-0482">Metalloprotease</keyword>
<evidence type="ECO:0000259" key="7">
    <source>
        <dbReference type="Pfam" id="PF01435"/>
    </source>
</evidence>
<dbReference type="PANTHER" id="PTHR22726">
    <property type="entry name" value="METALLOENDOPEPTIDASE OMA1"/>
    <property type="match status" value="1"/>
</dbReference>
<proteinExistence type="inferred from homology"/>
<evidence type="ECO:0000256" key="4">
    <source>
        <dbReference type="ARBA" id="ARBA00022833"/>
    </source>
</evidence>
<dbReference type="GO" id="GO:0051603">
    <property type="term" value="P:proteolysis involved in protein catabolic process"/>
    <property type="evidence" value="ECO:0007669"/>
    <property type="project" value="TreeGrafter"/>
</dbReference>
<keyword evidence="9" id="KW-1185">Reference proteome</keyword>
<accession>A0A9X2F7F6</accession>
<evidence type="ECO:0000256" key="2">
    <source>
        <dbReference type="ARBA" id="ARBA00022723"/>
    </source>
</evidence>
<evidence type="ECO:0000256" key="5">
    <source>
        <dbReference type="ARBA" id="ARBA00023049"/>
    </source>
</evidence>
<dbReference type="Pfam" id="PF01435">
    <property type="entry name" value="Peptidase_M48"/>
    <property type="match status" value="1"/>
</dbReference>
<dbReference type="GO" id="GO:0004222">
    <property type="term" value="F:metalloendopeptidase activity"/>
    <property type="evidence" value="ECO:0007669"/>
    <property type="project" value="InterPro"/>
</dbReference>
<name>A0A9X2F7F6_9BACT</name>
<dbReference type="GO" id="GO:0016020">
    <property type="term" value="C:membrane"/>
    <property type="evidence" value="ECO:0007669"/>
    <property type="project" value="TreeGrafter"/>
</dbReference>
<dbReference type="InterPro" id="IPR001915">
    <property type="entry name" value="Peptidase_M48"/>
</dbReference>
<dbReference type="EC" id="3.4.24.-" evidence="8"/>
<dbReference type="RefSeq" id="WP_252851097.1">
    <property type="nucleotide sequence ID" value="NZ_JAMXLR010000015.1"/>
</dbReference>
<keyword evidence="3 6" id="KW-0378">Hydrolase</keyword>
<gene>
    <name evidence="8" type="ORF">NG895_03675</name>
</gene>
<dbReference type="EMBL" id="JAMXLR010000015">
    <property type="protein sequence ID" value="MCO6042997.1"/>
    <property type="molecule type" value="Genomic_DNA"/>
</dbReference>
<dbReference type="InterPro" id="IPR051156">
    <property type="entry name" value="Mito/Outer_Membr_Metalloprot"/>
</dbReference>
<feature type="domain" description="Peptidase M48" evidence="7">
    <location>
        <begin position="102"/>
        <end position="259"/>
    </location>
</feature>
<keyword evidence="1 6" id="KW-0645">Protease</keyword>
<keyword evidence="2" id="KW-0479">Metal-binding</keyword>
<dbReference type="Gene3D" id="3.30.2010.10">
    <property type="entry name" value="Metalloproteases ('zincins'), catalytic domain"/>
    <property type="match status" value="1"/>
</dbReference>
<evidence type="ECO:0000313" key="9">
    <source>
        <dbReference type="Proteomes" id="UP001155241"/>
    </source>
</evidence>
<evidence type="ECO:0000256" key="6">
    <source>
        <dbReference type="RuleBase" id="RU003983"/>
    </source>
</evidence>
<evidence type="ECO:0000313" key="8">
    <source>
        <dbReference type="EMBL" id="MCO6042997.1"/>
    </source>
</evidence>
<protein>
    <submittedName>
        <fullName evidence="8">M48 family metalloprotease</fullName>
        <ecNumber evidence="8">3.4.24.-</ecNumber>
    </submittedName>
</protein>
<reference evidence="8" key="1">
    <citation type="submission" date="2022-06" db="EMBL/GenBank/DDBJ databases">
        <title>Aeoliella straminimaris, a novel planctomycete from sediments.</title>
        <authorList>
            <person name="Vitorino I.R."/>
            <person name="Lage O.M."/>
        </authorList>
    </citation>
    <scope>NUCLEOTIDE SEQUENCE</scope>
    <source>
        <strain evidence="8">ICT_H6.2</strain>
    </source>
</reference>
<dbReference type="AlphaFoldDB" id="A0A9X2F7F6"/>
<comment type="caution">
    <text evidence="8">The sequence shown here is derived from an EMBL/GenBank/DDBJ whole genome shotgun (WGS) entry which is preliminary data.</text>
</comment>
<sequence>MKIRLLIAAGIALFALVSYYGNPGDRNQITGEVERVALPEEKDEEALGLQAAPKMKQQHGGLSRDRLAQARVNAIGNQLLAGLERYINQEQEETGEEFVNPYTFEFHLLADPRTVNAFALPGGQVFITEALYRRLDTDGKIAGVLGHEVGHVIERHGNKRMAQQQLFSGLAAAAGTAAGDVDSARMAQAVAQMVQMKYGREDELESDKWGVRLLYLAEYDPRAMIGVMKVLDEASPGGGPPEMLSTHPKPANRVQYIQQVIEEEFPNGVPDGLQQ</sequence>
<dbReference type="GO" id="GO:0046872">
    <property type="term" value="F:metal ion binding"/>
    <property type="evidence" value="ECO:0007669"/>
    <property type="project" value="UniProtKB-KW"/>
</dbReference>
<evidence type="ECO:0000256" key="3">
    <source>
        <dbReference type="ARBA" id="ARBA00022801"/>
    </source>
</evidence>
<comment type="cofactor">
    <cofactor evidence="6">
        <name>Zn(2+)</name>
        <dbReference type="ChEBI" id="CHEBI:29105"/>
    </cofactor>
    <text evidence="6">Binds 1 zinc ion per subunit.</text>
</comment>
<organism evidence="8 9">
    <name type="scientific">Aeoliella straminimaris</name>
    <dbReference type="NCBI Taxonomy" id="2954799"/>
    <lineage>
        <taxon>Bacteria</taxon>
        <taxon>Pseudomonadati</taxon>
        <taxon>Planctomycetota</taxon>
        <taxon>Planctomycetia</taxon>
        <taxon>Pirellulales</taxon>
        <taxon>Lacipirellulaceae</taxon>
        <taxon>Aeoliella</taxon>
    </lineage>
</organism>
<evidence type="ECO:0000256" key="1">
    <source>
        <dbReference type="ARBA" id="ARBA00022670"/>
    </source>
</evidence>
<keyword evidence="4 6" id="KW-0862">Zinc</keyword>
<dbReference type="Proteomes" id="UP001155241">
    <property type="component" value="Unassembled WGS sequence"/>
</dbReference>